<dbReference type="InterPro" id="IPR017996">
    <property type="entry name" value="MRJP/yellow-related"/>
</dbReference>
<keyword evidence="3" id="KW-0964">Secreted</keyword>
<evidence type="ECO:0000256" key="3">
    <source>
        <dbReference type="ARBA" id="ARBA00022525"/>
    </source>
</evidence>
<sequence>NVQAQYLAIYGQRLFISLKLEGTSTLVWLKISTDNESTAPPQFTPFQRKKTVGECNTILSPRGLEVDPLGRIWVLDNGNKTCRAKLWICNLNNNDEIIKVHQFPDTVLSSNKKELSELVLDKSRDNWFAYITNFVSDHLIVFDLNKSKIWTVQFQGKKFRALALHPKKELLYLSQYDSHELYAISVDSLRDERRKDKETRIGSWSNNYCTRMQFDTAGVLYAAFLGKDFVAYAIADAVIVGSSLKQKCFFKDPVNPQEKMKSIIFALDKSGCMWMMIYKKNEYKLLKIRVGASSYLYGSQNACEEKGTCPTTENHPLKSTLANSHGRVQSHLSKISPTTTSSPKSNAEATTPTAPAPVENQNGKGIRTCNQNLLVLNTVLSCWNIFCLFSIASQILWFRKMKRRQDSIARIKKEREQMCAAPIINRESEREVTSEPVYEEIEPIYEEVEPQQSTSAPHTVADIHV</sequence>
<keyword evidence="5" id="KW-0812">Transmembrane</keyword>
<evidence type="ECO:0008006" key="8">
    <source>
        <dbReference type="Google" id="ProtNLM"/>
    </source>
</evidence>
<keyword evidence="7" id="KW-1185">Reference proteome</keyword>
<comment type="caution">
    <text evidence="6">The sequence shown here is derived from an EMBL/GenBank/DDBJ whole genome shotgun (WGS) entry which is preliminary data.</text>
</comment>
<dbReference type="AlphaFoldDB" id="A0A8S1CCP7"/>
<dbReference type="OrthoDB" id="9977471at2759"/>
<proteinExistence type="inferred from homology"/>
<dbReference type="Pfam" id="PF03022">
    <property type="entry name" value="MRJP"/>
    <property type="match status" value="1"/>
</dbReference>
<evidence type="ECO:0000256" key="5">
    <source>
        <dbReference type="SAM" id="Phobius"/>
    </source>
</evidence>
<protein>
    <recommendedName>
        <fullName evidence="8">Bee-milk protein</fullName>
    </recommendedName>
</protein>
<comment type="subcellular location">
    <subcellularLocation>
        <location evidence="1">Secreted</location>
    </subcellularLocation>
</comment>
<dbReference type="Gene3D" id="2.120.10.30">
    <property type="entry name" value="TolB, C-terminal domain"/>
    <property type="match status" value="1"/>
</dbReference>
<feature type="non-terminal residue" evidence="6">
    <location>
        <position position="1"/>
    </location>
</feature>
<dbReference type="PANTHER" id="PTHR10009:SF18">
    <property type="entry name" value="PROTEIN YELLOW-LIKE PROTEIN"/>
    <property type="match status" value="1"/>
</dbReference>
<organism evidence="6 7">
    <name type="scientific">Cloeon dipterum</name>
    <dbReference type="NCBI Taxonomy" id="197152"/>
    <lineage>
        <taxon>Eukaryota</taxon>
        <taxon>Metazoa</taxon>
        <taxon>Ecdysozoa</taxon>
        <taxon>Arthropoda</taxon>
        <taxon>Hexapoda</taxon>
        <taxon>Insecta</taxon>
        <taxon>Pterygota</taxon>
        <taxon>Palaeoptera</taxon>
        <taxon>Ephemeroptera</taxon>
        <taxon>Pisciforma</taxon>
        <taxon>Baetidae</taxon>
        <taxon>Cloeon</taxon>
    </lineage>
</organism>
<evidence type="ECO:0000256" key="1">
    <source>
        <dbReference type="ARBA" id="ARBA00004613"/>
    </source>
</evidence>
<dbReference type="PANTHER" id="PTHR10009">
    <property type="entry name" value="PROTEIN YELLOW-RELATED"/>
    <property type="match status" value="1"/>
</dbReference>
<feature type="transmembrane region" description="Helical" evidence="5">
    <location>
        <begin position="374"/>
        <end position="398"/>
    </location>
</feature>
<dbReference type="SUPFAM" id="SSF101898">
    <property type="entry name" value="NHL repeat"/>
    <property type="match status" value="1"/>
</dbReference>
<dbReference type="InterPro" id="IPR011042">
    <property type="entry name" value="6-blade_b-propeller_TolB-like"/>
</dbReference>
<reference evidence="6 7" key="1">
    <citation type="submission" date="2020-04" db="EMBL/GenBank/DDBJ databases">
        <authorList>
            <person name="Alioto T."/>
            <person name="Alioto T."/>
            <person name="Gomez Garrido J."/>
        </authorList>
    </citation>
    <scope>NUCLEOTIDE SEQUENCE [LARGE SCALE GENOMIC DNA]</scope>
</reference>
<feature type="compositionally biased region" description="Low complexity" evidence="4">
    <location>
        <begin position="333"/>
        <end position="357"/>
    </location>
</feature>
<comment type="similarity">
    <text evidence="2">Belongs to the major royal jelly protein family.</text>
</comment>
<name>A0A8S1CCP7_9INSE</name>
<evidence type="ECO:0000313" key="7">
    <source>
        <dbReference type="Proteomes" id="UP000494165"/>
    </source>
</evidence>
<accession>A0A8S1CCP7</accession>
<evidence type="ECO:0000256" key="4">
    <source>
        <dbReference type="SAM" id="MobiDB-lite"/>
    </source>
</evidence>
<gene>
    <name evidence="6" type="ORF">CLODIP_2_CD13420</name>
</gene>
<dbReference type="GO" id="GO:0005576">
    <property type="term" value="C:extracellular region"/>
    <property type="evidence" value="ECO:0007669"/>
    <property type="project" value="UniProtKB-SubCell"/>
</dbReference>
<keyword evidence="5" id="KW-1133">Transmembrane helix</keyword>
<dbReference type="EMBL" id="CADEPI010000027">
    <property type="protein sequence ID" value="CAB3366794.1"/>
    <property type="molecule type" value="Genomic_DNA"/>
</dbReference>
<evidence type="ECO:0000256" key="2">
    <source>
        <dbReference type="ARBA" id="ARBA00009127"/>
    </source>
</evidence>
<feature type="region of interest" description="Disordered" evidence="4">
    <location>
        <begin position="332"/>
        <end position="359"/>
    </location>
</feature>
<evidence type="ECO:0000313" key="6">
    <source>
        <dbReference type="EMBL" id="CAB3366794.1"/>
    </source>
</evidence>
<dbReference type="Proteomes" id="UP000494165">
    <property type="component" value="Unassembled WGS sequence"/>
</dbReference>
<keyword evidence="5" id="KW-0472">Membrane</keyword>